<comment type="caution">
    <text evidence="2">The sequence shown here is derived from an EMBL/GenBank/DDBJ whole genome shotgun (WGS) entry which is preliminary data.</text>
</comment>
<sequence>MSTPQQNTQYRLTEVFTPEMRDRQARGKNPYSKSSDDSDDDGPMTLGSRGGIDSDSFAQRERKGEAMSVLDSPDTLMAHALANNDSVTGQRLRWMRQLCGIEEKPAPEVKSPGPARNKNRRVSDRGGR</sequence>
<feature type="region of interest" description="Disordered" evidence="1">
    <location>
        <begin position="1"/>
        <end position="71"/>
    </location>
</feature>
<accession>A0A9P9F6W8</accession>
<dbReference type="EMBL" id="JAGMUU010000004">
    <property type="protein sequence ID" value="KAH7155229.1"/>
    <property type="molecule type" value="Genomic_DNA"/>
</dbReference>
<evidence type="ECO:0000313" key="2">
    <source>
        <dbReference type="EMBL" id="KAH7155229.1"/>
    </source>
</evidence>
<keyword evidence="3" id="KW-1185">Reference proteome</keyword>
<feature type="region of interest" description="Disordered" evidence="1">
    <location>
        <begin position="102"/>
        <end position="128"/>
    </location>
</feature>
<dbReference type="OrthoDB" id="5372011at2759"/>
<gene>
    <name evidence="2" type="ORF">B0J13DRAFT_618695</name>
</gene>
<proteinExistence type="predicted"/>
<protein>
    <submittedName>
        <fullName evidence="2">Uncharacterized protein</fullName>
    </submittedName>
</protein>
<evidence type="ECO:0000256" key="1">
    <source>
        <dbReference type="SAM" id="MobiDB-lite"/>
    </source>
</evidence>
<reference evidence="2" key="1">
    <citation type="journal article" date="2021" name="Nat. Commun.">
        <title>Genetic determinants of endophytism in the Arabidopsis root mycobiome.</title>
        <authorList>
            <person name="Mesny F."/>
            <person name="Miyauchi S."/>
            <person name="Thiergart T."/>
            <person name="Pickel B."/>
            <person name="Atanasova L."/>
            <person name="Karlsson M."/>
            <person name="Huettel B."/>
            <person name="Barry K.W."/>
            <person name="Haridas S."/>
            <person name="Chen C."/>
            <person name="Bauer D."/>
            <person name="Andreopoulos W."/>
            <person name="Pangilinan J."/>
            <person name="LaButti K."/>
            <person name="Riley R."/>
            <person name="Lipzen A."/>
            <person name="Clum A."/>
            <person name="Drula E."/>
            <person name="Henrissat B."/>
            <person name="Kohler A."/>
            <person name="Grigoriev I.V."/>
            <person name="Martin F.M."/>
            <person name="Hacquard S."/>
        </authorList>
    </citation>
    <scope>NUCLEOTIDE SEQUENCE</scope>
    <source>
        <strain evidence="2">MPI-CAGE-AT-0021</strain>
    </source>
</reference>
<feature type="compositionally biased region" description="Polar residues" evidence="1">
    <location>
        <begin position="1"/>
        <end position="11"/>
    </location>
</feature>
<organism evidence="2 3">
    <name type="scientific">Dactylonectria estremocensis</name>
    <dbReference type="NCBI Taxonomy" id="1079267"/>
    <lineage>
        <taxon>Eukaryota</taxon>
        <taxon>Fungi</taxon>
        <taxon>Dikarya</taxon>
        <taxon>Ascomycota</taxon>
        <taxon>Pezizomycotina</taxon>
        <taxon>Sordariomycetes</taxon>
        <taxon>Hypocreomycetidae</taxon>
        <taxon>Hypocreales</taxon>
        <taxon>Nectriaceae</taxon>
        <taxon>Dactylonectria</taxon>
    </lineage>
</organism>
<name>A0A9P9F6W8_9HYPO</name>
<dbReference type="AlphaFoldDB" id="A0A9P9F6W8"/>
<evidence type="ECO:0000313" key="3">
    <source>
        <dbReference type="Proteomes" id="UP000717696"/>
    </source>
</evidence>
<dbReference type="Proteomes" id="UP000717696">
    <property type="component" value="Unassembled WGS sequence"/>
</dbReference>